<keyword evidence="2" id="KW-1185">Reference proteome</keyword>
<sequence length="298" mass="32103">MSTQKAVIVTEPKTAGLSISRVILELRDDYVLANTVSVGGDYSGVLEIIGNDFKLCWKKGDGICGSAHGSNAVYSEDGSCAEEVRSAPTSVEYQRQATLIVGGSVASVAKGYLEPRATGLDLNSGQALYEVRIDKISNNQSALEQQVHKPNTPLKSKDTTAKKTPAKDRGASRGIGGGKQAPLDGLQNRITLMETSVETLSSARLLFASLRETMKAVYTIAAGISLDDDGTRLSISIKSKDPLGLFLYKELRCTDGMKSFVSGWGEALRCPKWPIYAEMSIHTEAPGLMWLYINFGEL</sequence>
<dbReference type="Proteomes" id="UP000249661">
    <property type="component" value="Unassembled WGS sequence"/>
</dbReference>
<evidence type="ECO:0000313" key="1">
    <source>
        <dbReference type="EMBL" id="RAH71164.1"/>
    </source>
</evidence>
<gene>
    <name evidence="1" type="ORF">BO66DRAFT_400699</name>
</gene>
<proteinExistence type="predicted"/>
<evidence type="ECO:0000313" key="2">
    <source>
        <dbReference type="Proteomes" id="UP000249661"/>
    </source>
</evidence>
<organism evidence="1 2">
    <name type="scientific">Aspergillus aculeatinus CBS 121060</name>
    <dbReference type="NCBI Taxonomy" id="1448322"/>
    <lineage>
        <taxon>Eukaryota</taxon>
        <taxon>Fungi</taxon>
        <taxon>Dikarya</taxon>
        <taxon>Ascomycota</taxon>
        <taxon>Pezizomycotina</taxon>
        <taxon>Eurotiomycetes</taxon>
        <taxon>Eurotiomycetidae</taxon>
        <taxon>Eurotiales</taxon>
        <taxon>Aspergillaceae</taxon>
        <taxon>Aspergillus</taxon>
        <taxon>Aspergillus subgen. Circumdati</taxon>
    </lineage>
</organism>
<accession>A0ACD1HCA2</accession>
<name>A0ACD1HCA2_9EURO</name>
<protein>
    <submittedName>
        <fullName evidence="1">Uncharacterized protein</fullName>
    </submittedName>
</protein>
<reference evidence="1" key="1">
    <citation type="submission" date="2018-02" db="EMBL/GenBank/DDBJ databases">
        <title>The genomes of Aspergillus section Nigri reveals drivers in fungal speciation.</title>
        <authorList>
            <consortium name="DOE Joint Genome Institute"/>
            <person name="Vesth T.C."/>
            <person name="Nybo J."/>
            <person name="Theobald S."/>
            <person name="Brandl J."/>
            <person name="Frisvad J.C."/>
            <person name="Nielsen K.F."/>
            <person name="Lyhne E.K."/>
            <person name="Kogle M.E."/>
            <person name="Kuo A."/>
            <person name="Riley R."/>
            <person name="Clum A."/>
            <person name="Nolan M."/>
            <person name="Lipzen A."/>
            <person name="Salamov A."/>
            <person name="Henrissat B."/>
            <person name="Wiebenga A."/>
            <person name="De vries R.P."/>
            <person name="Grigoriev I.V."/>
            <person name="Mortensen U.H."/>
            <person name="Andersen M.R."/>
            <person name="Baker S.E."/>
        </authorList>
    </citation>
    <scope>NUCLEOTIDE SEQUENCE</scope>
    <source>
        <strain evidence="1">CBS 121060</strain>
    </source>
</reference>
<dbReference type="EMBL" id="KZ824950">
    <property type="protein sequence ID" value="RAH71164.1"/>
    <property type="molecule type" value="Genomic_DNA"/>
</dbReference>